<comment type="pathway">
    <text evidence="2">Lipid metabolism.</text>
</comment>
<keyword evidence="4" id="KW-0560">Oxidoreductase</keyword>
<keyword evidence="6" id="KW-0812">Transmembrane</keyword>
<organism evidence="9 10">
    <name type="scientific">Fomitopsis schrenkii</name>
    <name type="common">Brown rot fungus</name>
    <dbReference type="NCBI Taxonomy" id="2126942"/>
    <lineage>
        <taxon>Eukaryota</taxon>
        <taxon>Fungi</taxon>
        <taxon>Dikarya</taxon>
        <taxon>Basidiomycota</taxon>
        <taxon>Agaricomycotina</taxon>
        <taxon>Agaricomycetes</taxon>
        <taxon>Polyporales</taxon>
        <taxon>Fomitopsis</taxon>
    </lineage>
</organism>
<keyword evidence="6" id="KW-1133">Transmembrane helix</keyword>
<evidence type="ECO:0000259" key="7">
    <source>
        <dbReference type="Pfam" id="PF00487"/>
    </source>
</evidence>
<evidence type="ECO:0008006" key="11">
    <source>
        <dbReference type="Google" id="ProtNLM"/>
    </source>
</evidence>
<dbReference type="eggNOG" id="ENOG502SJGT">
    <property type="taxonomic scope" value="Eukaryota"/>
</dbReference>
<dbReference type="InterPro" id="IPR012171">
    <property type="entry name" value="Fatty_acid_desaturase"/>
</dbReference>
<dbReference type="Proteomes" id="UP000015241">
    <property type="component" value="Unassembled WGS sequence"/>
</dbReference>
<dbReference type="PANTHER" id="PTHR32100">
    <property type="entry name" value="OMEGA-6 FATTY ACID DESATURASE, CHLOROPLASTIC"/>
    <property type="match status" value="1"/>
</dbReference>
<evidence type="ECO:0000256" key="2">
    <source>
        <dbReference type="ARBA" id="ARBA00005189"/>
    </source>
</evidence>
<evidence type="ECO:0000256" key="4">
    <source>
        <dbReference type="ARBA" id="ARBA00023002"/>
    </source>
</evidence>
<dbReference type="GO" id="GO:0016717">
    <property type="term" value="F:oxidoreductase activity, acting on paired donors, with oxidation of a pair of donors resulting in the reduction of molecular oxygen to two molecules of water"/>
    <property type="evidence" value="ECO:0007669"/>
    <property type="project" value="InterPro"/>
</dbReference>
<dbReference type="GO" id="GO:0006629">
    <property type="term" value="P:lipid metabolic process"/>
    <property type="evidence" value="ECO:0007669"/>
    <property type="project" value="InterPro"/>
</dbReference>
<dbReference type="InterPro" id="IPR005804">
    <property type="entry name" value="FA_desaturase_dom"/>
</dbReference>
<dbReference type="AlphaFoldDB" id="S8EWI4"/>
<feature type="transmembrane region" description="Helical" evidence="6">
    <location>
        <begin position="124"/>
        <end position="144"/>
    </location>
</feature>
<feature type="transmembrane region" description="Helical" evidence="6">
    <location>
        <begin position="83"/>
        <end position="103"/>
    </location>
</feature>
<dbReference type="HOGENOM" id="CLU_033094_0_0_1"/>
<proteinExistence type="inferred from homology"/>
<comment type="similarity">
    <text evidence="3">Belongs to the fatty acid desaturase type 1 family.</text>
</comment>
<evidence type="ECO:0000256" key="5">
    <source>
        <dbReference type="ARBA" id="ARBA00023136"/>
    </source>
</evidence>
<dbReference type="InParanoid" id="S8EWI4"/>
<comment type="subcellular location">
    <subcellularLocation>
        <location evidence="1">Membrane</location>
    </subcellularLocation>
</comment>
<reference evidence="9 10" key="1">
    <citation type="journal article" date="2012" name="Science">
        <title>The Paleozoic origin of enzymatic lignin decomposition reconstructed from 31 fungal genomes.</title>
        <authorList>
            <person name="Floudas D."/>
            <person name="Binder M."/>
            <person name="Riley R."/>
            <person name="Barry K."/>
            <person name="Blanchette R.A."/>
            <person name="Henrissat B."/>
            <person name="Martinez A.T."/>
            <person name="Otillar R."/>
            <person name="Spatafora J.W."/>
            <person name="Yadav J.S."/>
            <person name="Aerts A."/>
            <person name="Benoit I."/>
            <person name="Boyd A."/>
            <person name="Carlson A."/>
            <person name="Copeland A."/>
            <person name="Coutinho P.M."/>
            <person name="de Vries R.P."/>
            <person name="Ferreira P."/>
            <person name="Findley K."/>
            <person name="Foster B."/>
            <person name="Gaskell J."/>
            <person name="Glotzer D."/>
            <person name="Gorecki P."/>
            <person name="Heitman J."/>
            <person name="Hesse C."/>
            <person name="Hori C."/>
            <person name="Igarashi K."/>
            <person name="Jurgens J.A."/>
            <person name="Kallen N."/>
            <person name="Kersten P."/>
            <person name="Kohler A."/>
            <person name="Kuees U."/>
            <person name="Kumar T.K.A."/>
            <person name="Kuo A."/>
            <person name="LaButti K."/>
            <person name="Larrondo L.F."/>
            <person name="Lindquist E."/>
            <person name="Ling A."/>
            <person name="Lombard V."/>
            <person name="Lucas S."/>
            <person name="Lundell T."/>
            <person name="Martin R."/>
            <person name="McLaughlin D.J."/>
            <person name="Morgenstern I."/>
            <person name="Morin E."/>
            <person name="Murat C."/>
            <person name="Nagy L.G."/>
            <person name="Nolan M."/>
            <person name="Ohm R.A."/>
            <person name="Patyshakuliyeva A."/>
            <person name="Rokas A."/>
            <person name="Ruiz-Duenas F.J."/>
            <person name="Sabat G."/>
            <person name="Salamov A."/>
            <person name="Samejima M."/>
            <person name="Schmutz J."/>
            <person name="Slot J.C."/>
            <person name="St John F."/>
            <person name="Stenlid J."/>
            <person name="Sun H."/>
            <person name="Sun S."/>
            <person name="Syed K."/>
            <person name="Tsang A."/>
            <person name="Wiebenga A."/>
            <person name="Young D."/>
            <person name="Pisabarro A."/>
            <person name="Eastwood D.C."/>
            <person name="Martin F."/>
            <person name="Cullen D."/>
            <person name="Grigoriev I.V."/>
            <person name="Hibbett D.S."/>
        </authorList>
    </citation>
    <scope>NUCLEOTIDE SEQUENCE</scope>
    <source>
        <strain evidence="10">FP-58527</strain>
    </source>
</reference>
<evidence type="ECO:0000313" key="10">
    <source>
        <dbReference type="Proteomes" id="UP000015241"/>
    </source>
</evidence>
<feature type="transmembrane region" description="Helical" evidence="6">
    <location>
        <begin position="197"/>
        <end position="215"/>
    </location>
</feature>
<evidence type="ECO:0000313" key="9">
    <source>
        <dbReference type="EMBL" id="EPS93980.1"/>
    </source>
</evidence>
<protein>
    <recommendedName>
        <fullName evidence="11">Fatty acid desaturase domain-containing protein</fullName>
    </recommendedName>
</protein>
<accession>S8EWI4</accession>
<feature type="domain" description="Fatty acid desaturase N-terminal" evidence="8">
    <location>
        <begin position="14"/>
        <end position="53"/>
    </location>
</feature>
<gene>
    <name evidence="9" type="ORF">FOMPIDRAFT_1033527</name>
</gene>
<feature type="transmembrane region" description="Helical" evidence="6">
    <location>
        <begin position="45"/>
        <end position="63"/>
    </location>
</feature>
<dbReference type="InterPro" id="IPR021863">
    <property type="entry name" value="FAS_N"/>
</dbReference>
<evidence type="ECO:0000256" key="6">
    <source>
        <dbReference type="SAM" id="Phobius"/>
    </source>
</evidence>
<name>S8EWI4_FOMSC</name>
<evidence type="ECO:0000259" key="8">
    <source>
        <dbReference type="Pfam" id="PF11960"/>
    </source>
</evidence>
<evidence type="ECO:0000256" key="1">
    <source>
        <dbReference type="ARBA" id="ARBA00004370"/>
    </source>
</evidence>
<feature type="domain" description="Fatty acid desaturase" evidence="7">
    <location>
        <begin position="85"/>
        <end position="367"/>
    </location>
</feature>
<sequence>MFEDGPEYKARIGEPFVPPTITLKEIHAAVPKHLLRKNVWLSTYYCVRDIACCAAIFYYGFHIEKILANMPLSAAWQLKSARAALWLAYWFFQGLSFASFFCIAHEVRRARALLGHQTLFDNRYVNDTLGYFFHAAIMAPFFAWKASHNAHHRTVASIERDENYVPYERSDYPALPPKERARTADYLDVFDETPISTVARMLVMQCAGWWLYISLNVMGSKRYPKGTNHFSPYSQIFREDQRLGIFLSDMGLLGMGYVLYRVALIYSWKAVFMYYFIPFVLCNHWIVMLTFLHHSDPTIPHYRAGAWSWVRGAAATVDRPLLGWAGRFFLHNVSHDHVAHHFFSYAPFYNQPEITKRVRAVLKDHYNYDSTNTFYALYRSFTQCVYVDDDEPVVFYRNRRGEAVRGVARAELARIDARWDADEQDCGTKVIE</sequence>
<feature type="transmembrane region" description="Helical" evidence="6">
    <location>
        <begin position="243"/>
        <end position="266"/>
    </location>
</feature>
<keyword evidence="10" id="KW-1185">Reference proteome</keyword>
<evidence type="ECO:0000256" key="3">
    <source>
        <dbReference type="ARBA" id="ARBA00009295"/>
    </source>
</evidence>
<dbReference type="STRING" id="743788.S8EWI4"/>
<dbReference type="OrthoDB" id="1461976at2759"/>
<dbReference type="Pfam" id="PF11960">
    <property type="entry name" value="DUF3474"/>
    <property type="match status" value="1"/>
</dbReference>
<dbReference type="EMBL" id="KE504249">
    <property type="protein sequence ID" value="EPS93980.1"/>
    <property type="molecule type" value="Genomic_DNA"/>
</dbReference>
<dbReference type="GO" id="GO:0016020">
    <property type="term" value="C:membrane"/>
    <property type="evidence" value="ECO:0007669"/>
    <property type="project" value="UniProtKB-SubCell"/>
</dbReference>
<feature type="transmembrane region" description="Helical" evidence="6">
    <location>
        <begin position="272"/>
        <end position="292"/>
    </location>
</feature>
<keyword evidence="5 6" id="KW-0472">Membrane</keyword>
<dbReference type="Pfam" id="PF00487">
    <property type="entry name" value="FA_desaturase"/>
    <property type="match status" value="1"/>
</dbReference>